<protein>
    <submittedName>
        <fullName evidence="3">Gluconate 5-dehydrogenase</fullName>
    </submittedName>
</protein>
<comment type="similarity">
    <text evidence="1">Belongs to the short-chain dehydrogenases/reductases (SDR) family.</text>
</comment>
<evidence type="ECO:0000256" key="2">
    <source>
        <dbReference type="ARBA" id="ARBA00023002"/>
    </source>
</evidence>
<dbReference type="Gene3D" id="3.40.50.720">
    <property type="entry name" value="NAD(P)-binding Rossmann-like Domain"/>
    <property type="match status" value="1"/>
</dbReference>
<gene>
    <name evidence="3" type="ORF">CUC15_00910</name>
</gene>
<dbReference type="InterPro" id="IPR036291">
    <property type="entry name" value="NAD(P)-bd_dom_sf"/>
</dbReference>
<reference evidence="4" key="1">
    <citation type="submission" date="2017-11" db="EMBL/GenBank/DDBJ databases">
        <authorList>
            <person name="Zhu W."/>
        </authorList>
    </citation>
    <scope>NUCLEOTIDE SEQUENCE [LARGE SCALE GENOMIC DNA]</scope>
    <source>
        <strain evidence="4">160</strain>
    </source>
</reference>
<dbReference type="PRINTS" id="PR00080">
    <property type="entry name" value="SDRFAMILY"/>
</dbReference>
<dbReference type="KEGG" id="ocn:CUC15_00910"/>
<sequence length="256" mass="27462">MTNLFDLTGKVAVAIGGNSTLGASMAKGLAEQGAKVAIVGRNLEKAEVVTKEIIDAGGEAKSFQADVSDLPSVERAAKEIEAWAGGWDIVLNAPGKNSSTPFLELETDEWDDIMDVNLKGLVFSTQIFAKRMIEQERKGSIINISSVSSNPPLSRVFTYSASKAGVNSVTQYLAKEFAPHGIRVNAIIPGFFPAEQNRKILDDARIESIMKHTPMERFGEPEELQGAAIYLASDKASGFVTGTFVRVDGGYGSMTI</sequence>
<keyword evidence="4" id="KW-1185">Reference proteome</keyword>
<organism evidence="3 4">
    <name type="scientific">Oceanobacillus zhaokaii</name>
    <dbReference type="NCBI Taxonomy" id="2052660"/>
    <lineage>
        <taxon>Bacteria</taxon>
        <taxon>Bacillati</taxon>
        <taxon>Bacillota</taxon>
        <taxon>Bacilli</taxon>
        <taxon>Bacillales</taxon>
        <taxon>Bacillaceae</taxon>
        <taxon>Oceanobacillus</taxon>
    </lineage>
</organism>
<dbReference type="OrthoDB" id="9803333at2"/>
<dbReference type="PANTHER" id="PTHR42760">
    <property type="entry name" value="SHORT-CHAIN DEHYDROGENASES/REDUCTASES FAMILY MEMBER"/>
    <property type="match status" value="1"/>
</dbReference>
<evidence type="ECO:0000313" key="3">
    <source>
        <dbReference type="EMBL" id="AXI07642.1"/>
    </source>
</evidence>
<dbReference type="Proteomes" id="UP000253908">
    <property type="component" value="Chromosome"/>
</dbReference>
<dbReference type="Pfam" id="PF13561">
    <property type="entry name" value="adh_short_C2"/>
    <property type="match status" value="1"/>
</dbReference>
<dbReference type="PRINTS" id="PR00081">
    <property type="entry name" value="GDHRDH"/>
</dbReference>
<dbReference type="FunFam" id="3.40.50.720:FF:000084">
    <property type="entry name" value="Short-chain dehydrogenase reductase"/>
    <property type="match status" value="1"/>
</dbReference>
<dbReference type="RefSeq" id="WP_114914936.1">
    <property type="nucleotide sequence ID" value="NZ_CP024848.1"/>
</dbReference>
<dbReference type="SUPFAM" id="SSF51735">
    <property type="entry name" value="NAD(P)-binding Rossmann-fold domains"/>
    <property type="match status" value="1"/>
</dbReference>
<dbReference type="PANTHER" id="PTHR42760:SF115">
    <property type="entry name" value="3-OXOACYL-[ACYL-CARRIER-PROTEIN] REDUCTASE FABG"/>
    <property type="match status" value="1"/>
</dbReference>
<evidence type="ECO:0000313" key="4">
    <source>
        <dbReference type="Proteomes" id="UP000253908"/>
    </source>
</evidence>
<name>A0A345PCB2_9BACI</name>
<dbReference type="AlphaFoldDB" id="A0A345PCB2"/>
<accession>A0A345PCB2</accession>
<dbReference type="GO" id="GO:0008206">
    <property type="term" value="P:bile acid metabolic process"/>
    <property type="evidence" value="ECO:0007669"/>
    <property type="project" value="UniProtKB-ARBA"/>
</dbReference>
<dbReference type="EMBL" id="CP024848">
    <property type="protein sequence ID" value="AXI07642.1"/>
    <property type="molecule type" value="Genomic_DNA"/>
</dbReference>
<keyword evidence="2" id="KW-0560">Oxidoreductase</keyword>
<proteinExistence type="inferred from homology"/>
<dbReference type="InterPro" id="IPR002347">
    <property type="entry name" value="SDR_fam"/>
</dbReference>
<evidence type="ECO:0000256" key="1">
    <source>
        <dbReference type="ARBA" id="ARBA00006484"/>
    </source>
</evidence>
<dbReference type="GO" id="GO:0016616">
    <property type="term" value="F:oxidoreductase activity, acting on the CH-OH group of donors, NAD or NADP as acceptor"/>
    <property type="evidence" value="ECO:0007669"/>
    <property type="project" value="TreeGrafter"/>
</dbReference>